<protein>
    <submittedName>
        <fullName evidence="1">Uncharacterized protein</fullName>
    </submittedName>
</protein>
<keyword evidence="2" id="KW-1185">Reference proteome</keyword>
<sequence>MSDNVNWLTDSKFLAELDAGDNANDTSFMDLLDPTRYYDFGHVDHGALGAADPLDP</sequence>
<comment type="caution">
    <text evidence="1">The sequence shown here is derived from an EMBL/GenBank/DDBJ whole genome shotgun (WGS) entry which is preliminary data.</text>
</comment>
<accession>A0ABQ9QD46</accession>
<reference evidence="1" key="1">
    <citation type="submission" date="2023-04" db="EMBL/GenBank/DDBJ databases">
        <title>Colletotrichum limetticola genome sequence.</title>
        <authorList>
            <person name="Baroncelli R."/>
        </authorList>
    </citation>
    <scope>NUCLEOTIDE SEQUENCE</scope>
    <source>
        <strain evidence="1">KLA-Anderson</strain>
    </source>
</reference>
<evidence type="ECO:0000313" key="2">
    <source>
        <dbReference type="Proteomes" id="UP001169217"/>
    </source>
</evidence>
<dbReference type="EMBL" id="JARUPT010000013">
    <property type="protein sequence ID" value="KAK0381757.1"/>
    <property type="molecule type" value="Genomic_DNA"/>
</dbReference>
<gene>
    <name evidence="1" type="ORF">CLIM01_00878</name>
</gene>
<organism evidence="1 2">
    <name type="scientific">Colletotrichum limetticola</name>
    <dbReference type="NCBI Taxonomy" id="1209924"/>
    <lineage>
        <taxon>Eukaryota</taxon>
        <taxon>Fungi</taxon>
        <taxon>Dikarya</taxon>
        <taxon>Ascomycota</taxon>
        <taxon>Pezizomycotina</taxon>
        <taxon>Sordariomycetes</taxon>
        <taxon>Hypocreomycetidae</taxon>
        <taxon>Glomerellales</taxon>
        <taxon>Glomerellaceae</taxon>
        <taxon>Colletotrichum</taxon>
        <taxon>Colletotrichum acutatum species complex</taxon>
    </lineage>
</organism>
<name>A0ABQ9QD46_9PEZI</name>
<evidence type="ECO:0000313" key="1">
    <source>
        <dbReference type="EMBL" id="KAK0381757.1"/>
    </source>
</evidence>
<dbReference type="Proteomes" id="UP001169217">
    <property type="component" value="Unassembled WGS sequence"/>
</dbReference>
<proteinExistence type="predicted"/>